<dbReference type="InterPro" id="IPR036582">
    <property type="entry name" value="Mao_N_sf"/>
</dbReference>
<feature type="compositionally biased region" description="Low complexity" evidence="1">
    <location>
        <begin position="422"/>
        <end position="443"/>
    </location>
</feature>
<dbReference type="Pfam" id="PF07833">
    <property type="entry name" value="Cu_amine_oxidN1"/>
    <property type="match status" value="1"/>
</dbReference>
<sequence>MEKSKKALPIVLASALAATPLVVAPNQASALTDVSVTADDNTAGENSEYEIEFTPEEDLDTGDIIYIKFDSDYDVDKDISEDDIDADFDIKSVKVNGKVIEIKIDDEISADDDVSLTISDGITNPDDDGTYKVGVQTTNEKGYEYDDVKIKEDGGSKNSSSSGKFAVDVSSKAGGDKVSIELGDFDLKGSSELETGETITVIFPDEDMLPSSIDEADVKVNGKTAKSVDVDGDEVSIDVPSGADGDDYINLEFLKSAGITNPDKADKYTFKVKYDGTTYTSKEFEVTKSGSSSTTESGNYTVNLSDPAAGARSSYIFETDFGSKELKADSELVIEFPSADMVPAILSPSDFSINGKTAKKVVASGNKVYITTPSNFSSDSDVKVTVSYTAWITNPKTPGSYTLKTTVAGKTIESKSFSIGGSSVNPTTPTTPTAPTTPTTTTPVNNSTATITLTSNALAKPTGVNVAIKGLGVGLAKQRDFIELVFPAGYKVPAYIAPANITVNGVAANYVAVRGQNILVYPAQDIPAATAATVSINAAANIVNPAVKNAYSISVYTSEEKGLQFARAVGVGMPSPAQPVVTTPTTPTTTTPTTQQPAVNVPANSALFKVNVKSFTLHGKTYPLQVAPYLANGNTTMVPAQFFKEALALTTQWNNQSVAIISGTKVLKFTVGSSKARVGSQEITLPAPVVLKDGMPMIPVRFVTDNLGYKVGWDAKTSSVYVYK</sequence>
<keyword evidence="5" id="KW-1185">Reference proteome</keyword>
<dbReference type="RefSeq" id="WP_310772585.1">
    <property type="nucleotide sequence ID" value="NZ_CP134050.1"/>
</dbReference>
<protein>
    <submittedName>
        <fullName evidence="4">Copper amine oxidase N-terminal domain-containing protein</fullName>
    </submittedName>
</protein>
<dbReference type="InterPro" id="IPR012854">
    <property type="entry name" value="Cu_amine_oxidase-like_N"/>
</dbReference>
<feature type="region of interest" description="Disordered" evidence="1">
    <location>
        <begin position="576"/>
        <end position="597"/>
    </location>
</feature>
<evidence type="ECO:0000256" key="2">
    <source>
        <dbReference type="SAM" id="SignalP"/>
    </source>
</evidence>
<feature type="compositionally biased region" description="Low complexity" evidence="1">
    <location>
        <begin position="578"/>
        <end position="597"/>
    </location>
</feature>
<gene>
    <name evidence="4" type="ORF">RGB73_12910</name>
</gene>
<evidence type="ECO:0000256" key="1">
    <source>
        <dbReference type="SAM" id="MobiDB-lite"/>
    </source>
</evidence>
<dbReference type="Proteomes" id="UP001256827">
    <property type="component" value="Chromosome"/>
</dbReference>
<dbReference type="EMBL" id="CP134050">
    <property type="protein sequence ID" value="WNC17165.1"/>
    <property type="molecule type" value="Genomic_DNA"/>
</dbReference>
<feature type="region of interest" description="Disordered" evidence="1">
    <location>
        <begin position="418"/>
        <end position="443"/>
    </location>
</feature>
<feature type="chain" id="PRO_5046920477" evidence="2">
    <location>
        <begin position="31"/>
        <end position="724"/>
    </location>
</feature>
<name>A0ABY9TAN9_BREBE</name>
<dbReference type="SUPFAM" id="SSF55383">
    <property type="entry name" value="Copper amine oxidase, domain N"/>
    <property type="match status" value="1"/>
</dbReference>
<evidence type="ECO:0000313" key="4">
    <source>
        <dbReference type="EMBL" id="WNC17165.1"/>
    </source>
</evidence>
<keyword evidence="2" id="KW-0732">Signal</keyword>
<evidence type="ECO:0000313" key="5">
    <source>
        <dbReference type="Proteomes" id="UP001256827"/>
    </source>
</evidence>
<evidence type="ECO:0000259" key="3">
    <source>
        <dbReference type="Pfam" id="PF07833"/>
    </source>
</evidence>
<accession>A0ABY9TAN9</accession>
<feature type="signal peptide" evidence="2">
    <location>
        <begin position="1"/>
        <end position="30"/>
    </location>
</feature>
<proteinExistence type="predicted"/>
<organism evidence="4 5">
    <name type="scientific">Brevibacillus brevis</name>
    <name type="common">Bacillus brevis</name>
    <dbReference type="NCBI Taxonomy" id="1393"/>
    <lineage>
        <taxon>Bacteria</taxon>
        <taxon>Bacillati</taxon>
        <taxon>Bacillota</taxon>
        <taxon>Bacilli</taxon>
        <taxon>Bacillales</taxon>
        <taxon>Paenibacillaceae</taxon>
        <taxon>Brevibacillus</taxon>
    </lineage>
</organism>
<dbReference type="Gene3D" id="3.30.457.10">
    <property type="entry name" value="Copper amine oxidase-like, N-terminal domain"/>
    <property type="match status" value="1"/>
</dbReference>
<feature type="domain" description="Copper amine oxidase-like N-terminal" evidence="3">
    <location>
        <begin position="617"/>
        <end position="722"/>
    </location>
</feature>
<reference evidence="4 5" key="1">
    <citation type="submission" date="2023-09" db="EMBL/GenBank/DDBJ databases">
        <title>Complete Genome and Methylome dissection of Bacillus brevis NEB573 original source of BbsI restriction endonuclease.</title>
        <authorList>
            <person name="Fomenkov A."/>
            <person name="Roberts R.D."/>
        </authorList>
    </citation>
    <scope>NUCLEOTIDE SEQUENCE [LARGE SCALE GENOMIC DNA]</scope>
    <source>
        <strain evidence="4 5">NEB573</strain>
    </source>
</reference>